<dbReference type="GO" id="GO:0005886">
    <property type="term" value="C:plasma membrane"/>
    <property type="evidence" value="ECO:0007669"/>
    <property type="project" value="TreeGrafter"/>
</dbReference>
<feature type="domain" description="Ig-like" evidence="2">
    <location>
        <begin position="205"/>
        <end position="295"/>
    </location>
</feature>
<protein>
    <recommendedName>
        <fullName evidence="2">Ig-like domain-containing protein</fullName>
    </recommendedName>
</protein>
<evidence type="ECO:0000259" key="2">
    <source>
        <dbReference type="PROSITE" id="PS50835"/>
    </source>
</evidence>
<dbReference type="InterPro" id="IPR007110">
    <property type="entry name" value="Ig-like_dom"/>
</dbReference>
<reference evidence="3 4" key="1">
    <citation type="submission" date="2023-03" db="EMBL/GenBank/DDBJ databases">
        <title>Genome insight into feeding habits of ladybird beetles.</title>
        <authorList>
            <person name="Li H.-S."/>
            <person name="Huang Y.-H."/>
            <person name="Pang H."/>
        </authorList>
    </citation>
    <scope>NUCLEOTIDE SEQUENCE [LARGE SCALE GENOMIC DNA]</scope>
    <source>
        <strain evidence="3">SYSU_2023b</strain>
        <tissue evidence="3">Whole body</tissue>
    </source>
</reference>
<proteinExistence type="predicted"/>
<dbReference type="PANTHER" id="PTHR10075:SF100">
    <property type="entry name" value="FASCICLIN-2"/>
    <property type="match status" value="1"/>
</dbReference>
<dbReference type="Proteomes" id="UP001431783">
    <property type="component" value="Unassembled WGS sequence"/>
</dbReference>
<keyword evidence="1" id="KW-0393">Immunoglobulin domain</keyword>
<dbReference type="Pfam" id="PF13927">
    <property type="entry name" value="Ig_3"/>
    <property type="match status" value="1"/>
</dbReference>
<dbReference type="GO" id="GO:0030424">
    <property type="term" value="C:axon"/>
    <property type="evidence" value="ECO:0007669"/>
    <property type="project" value="TreeGrafter"/>
</dbReference>
<dbReference type="InterPro" id="IPR003599">
    <property type="entry name" value="Ig_sub"/>
</dbReference>
<evidence type="ECO:0000313" key="3">
    <source>
        <dbReference type="EMBL" id="KAK9887849.1"/>
    </source>
</evidence>
<dbReference type="GO" id="GO:0007156">
    <property type="term" value="P:homophilic cell adhesion via plasma membrane adhesion molecules"/>
    <property type="evidence" value="ECO:0007669"/>
    <property type="project" value="TreeGrafter"/>
</dbReference>
<dbReference type="GO" id="GO:0098632">
    <property type="term" value="F:cell-cell adhesion mediator activity"/>
    <property type="evidence" value="ECO:0007669"/>
    <property type="project" value="TreeGrafter"/>
</dbReference>
<dbReference type="PROSITE" id="PS50835">
    <property type="entry name" value="IG_LIKE"/>
    <property type="match status" value="1"/>
</dbReference>
<dbReference type="PANTHER" id="PTHR10075">
    <property type="entry name" value="BASIGIN RELATED"/>
    <property type="match status" value="1"/>
</dbReference>
<comment type="caution">
    <text evidence="3">The sequence shown here is derived from an EMBL/GenBank/DDBJ whole genome shotgun (WGS) entry which is preliminary data.</text>
</comment>
<accession>A0AAW1V7G4</accession>
<dbReference type="SUPFAM" id="SSF48726">
    <property type="entry name" value="Immunoglobulin"/>
    <property type="match status" value="1"/>
</dbReference>
<dbReference type="FunFam" id="2.60.40.10:FF:000026">
    <property type="entry name" value="roundabout homolog 2 isoform X1"/>
    <property type="match status" value="1"/>
</dbReference>
<gene>
    <name evidence="3" type="ORF">WA026_000156</name>
</gene>
<dbReference type="GO" id="GO:0070593">
    <property type="term" value="P:dendrite self-avoidance"/>
    <property type="evidence" value="ECO:0007669"/>
    <property type="project" value="TreeGrafter"/>
</dbReference>
<sequence>MIYIRDFDISLKAQGRTKLLPIYQLLSAYRSSSYYFVKFISWNYWKRGHFEVTSSFEKLKKRDAAKRIFYEERMEVLEAISAFDTNYLFQESIKRILRQYMDGSTHTSNYVNKIIKSWTHPLYSEILQGMESIVPKSWTHPCLLWDSSGYHSYPLSSTQSHLDVHSQQKEDSNETTTIIIIKFPLFLTPNTVSRTGYHHTSQQPPRITEHPVDTTVARHEPATLNCHASGEPEPTITWFKDGALLRSAQHRILLPTGNLFFLKVTQSRKESDGGVYWCEATNALGKAISRNATLTVATGCESQPCEVCFIKERLVCPGGYIKFISWANKREKRRAVCRVASVEYIFGALGWNDIHLPV</sequence>
<dbReference type="SMART" id="SM00409">
    <property type="entry name" value="IG"/>
    <property type="match status" value="1"/>
</dbReference>
<dbReference type="InterPro" id="IPR036179">
    <property type="entry name" value="Ig-like_dom_sf"/>
</dbReference>
<name>A0AAW1V7G4_9CUCU</name>
<keyword evidence="4" id="KW-1185">Reference proteome</keyword>
<dbReference type="InterPro" id="IPR013783">
    <property type="entry name" value="Ig-like_fold"/>
</dbReference>
<dbReference type="GO" id="GO:0007411">
    <property type="term" value="P:axon guidance"/>
    <property type="evidence" value="ECO:0007669"/>
    <property type="project" value="TreeGrafter"/>
</dbReference>
<dbReference type="SMART" id="SM00408">
    <property type="entry name" value="IGc2"/>
    <property type="match status" value="1"/>
</dbReference>
<feature type="non-terminal residue" evidence="3">
    <location>
        <position position="358"/>
    </location>
</feature>
<dbReference type="Gene3D" id="2.60.40.10">
    <property type="entry name" value="Immunoglobulins"/>
    <property type="match status" value="1"/>
</dbReference>
<dbReference type="AlphaFoldDB" id="A0AAW1V7G4"/>
<evidence type="ECO:0000313" key="4">
    <source>
        <dbReference type="Proteomes" id="UP001431783"/>
    </source>
</evidence>
<dbReference type="InterPro" id="IPR003598">
    <property type="entry name" value="Ig_sub2"/>
</dbReference>
<evidence type="ECO:0000256" key="1">
    <source>
        <dbReference type="ARBA" id="ARBA00023319"/>
    </source>
</evidence>
<dbReference type="EMBL" id="JARQZJ010000121">
    <property type="protein sequence ID" value="KAK9887849.1"/>
    <property type="molecule type" value="Genomic_DNA"/>
</dbReference>
<organism evidence="3 4">
    <name type="scientific">Henosepilachna vigintioctopunctata</name>
    <dbReference type="NCBI Taxonomy" id="420089"/>
    <lineage>
        <taxon>Eukaryota</taxon>
        <taxon>Metazoa</taxon>
        <taxon>Ecdysozoa</taxon>
        <taxon>Arthropoda</taxon>
        <taxon>Hexapoda</taxon>
        <taxon>Insecta</taxon>
        <taxon>Pterygota</taxon>
        <taxon>Neoptera</taxon>
        <taxon>Endopterygota</taxon>
        <taxon>Coleoptera</taxon>
        <taxon>Polyphaga</taxon>
        <taxon>Cucujiformia</taxon>
        <taxon>Coccinelloidea</taxon>
        <taxon>Coccinellidae</taxon>
        <taxon>Epilachninae</taxon>
        <taxon>Epilachnini</taxon>
        <taxon>Henosepilachna</taxon>
    </lineage>
</organism>